<gene>
    <name evidence="8" type="ORF">Athens101428_295</name>
</gene>
<dbReference type="InterPro" id="IPR051311">
    <property type="entry name" value="DedA_domain"/>
</dbReference>
<evidence type="ECO:0000259" key="7">
    <source>
        <dbReference type="Pfam" id="PF09335"/>
    </source>
</evidence>
<dbReference type="Proteomes" id="UP000316495">
    <property type="component" value="Unassembled WGS sequence"/>
</dbReference>
<comment type="caution">
    <text evidence="8">The sequence shown here is derived from an EMBL/GenBank/DDBJ whole genome shotgun (WGS) entry which is preliminary data.</text>
</comment>
<evidence type="ECO:0000256" key="4">
    <source>
        <dbReference type="ARBA" id="ARBA00022989"/>
    </source>
</evidence>
<name>A0A554LNK5_9BACT</name>
<evidence type="ECO:0000313" key="8">
    <source>
        <dbReference type="EMBL" id="TSC94438.1"/>
    </source>
</evidence>
<evidence type="ECO:0000256" key="3">
    <source>
        <dbReference type="ARBA" id="ARBA00022692"/>
    </source>
</evidence>
<evidence type="ECO:0000256" key="2">
    <source>
        <dbReference type="ARBA" id="ARBA00022475"/>
    </source>
</evidence>
<evidence type="ECO:0000256" key="5">
    <source>
        <dbReference type="ARBA" id="ARBA00023136"/>
    </source>
</evidence>
<dbReference type="PANTHER" id="PTHR42709:SF6">
    <property type="entry name" value="UNDECAPRENYL PHOSPHATE TRANSPORTER A"/>
    <property type="match status" value="1"/>
</dbReference>
<feature type="transmembrane region" description="Helical" evidence="6">
    <location>
        <begin position="56"/>
        <end position="78"/>
    </location>
</feature>
<proteinExistence type="predicted"/>
<keyword evidence="5 6" id="KW-0472">Membrane</keyword>
<dbReference type="Pfam" id="PF09335">
    <property type="entry name" value="VTT_dom"/>
    <property type="match status" value="1"/>
</dbReference>
<evidence type="ECO:0000256" key="6">
    <source>
        <dbReference type="SAM" id="Phobius"/>
    </source>
</evidence>
<feature type="transmembrane region" description="Helical" evidence="6">
    <location>
        <begin position="17"/>
        <end position="36"/>
    </location>
</feature>
<dbReference type="InterPro" id="IPR032816">
    <property type="entry name" value="VTT_dom"/>
</dbReference>
<sequence length="208" mass="23333">MVIQVLADFVTSVISHLGYFGIFFLMALESACIPIPSEIIMPFSGFLVATGEMNFWFVVIAGSLGNIAGSLLAFWVGYRGGRPLVEKYGKYILLSTHDVESADKFFSRYGQSTVFFSRLLPAIRTFISLPAGISKMDVKKFILYSTIGVIPFSILLTSAGVKLKDNWSALEPYFHKFNLLIVGLLVLAVIWYIWRHIKNSKIKMQKSK</sequence>
<feature type="transmembrane region" description="Helical" evidence="6">
    <location>
        <begin position="173"/>
        <end position="194"/>
    </location>
</feature>
<evidence type="ECO:0000313" key="9">
    <source>
        <dbReference type="Proteomes" id="UP000316495"/>
    </source>
</evidence>
<dbReference type="AlphaFoldDB" id="A0A554LNK5"/>
<feature type="transmembrane region" description="Helical" evidence="6">
    <location>
        <begin position="141"/>
        <end position="161"/>
    </location>
</feature>
<dbReference type="PANTHER" id="PTHR42709">
    <property type="entry name" value="ALKALINE PHOSPHATASE LIKE PROTEIN"/>
    <property type="match status" value="1"/>
</dbReference>
<dbReference type="GO" id="GO:0005886">
    <property type="term" value="C:plasma membrane"/>
    <property type="evidence" value="ECO:0007669"/>
    <property type="project" value="UniProtKB-SubCell"/>
</dbReference>
<comment type="subcellular location">
    <subcellularLocation>
        <location evidence="1">Cell membrane</location>
        <topology evidence="1">Multi-pass membrane protein</topology>
    </subcellularLocation>
</comment>
<keyword evidence="3 6" id="KW-0812">Transmembrane</keyword>
<reference evidence="8 9" key="1">
    <citation type="submission" date="2017-07" db="EMBL/GenBank/DDBJ databases">
        <title>Mechanisms for carbon and nitrogen cycling indicate functional differentiation within the Candidate Phyla Radiation.</title>
        <authorList>
            <person name="Danczak R.E."/>
            <person name="Johnston M.D."/>
            <person name="Kenah C."/>
            <person name="Slattery M."/>
            <person name="Wrighton K.C."/>
            <person name="Wilkins M.J."/>
        </authorList>
    </citation>
    <scope>NUCLEOTIDE SEQUENCE [LARGE SCALE GENOMIC DNA]</scope>
    <source>
        <strain evidence="8">Athens1014_28</strain>
    </source>
</reference>
<keyword evidence="2" id="KW-1003">Cell membrane</keyword>
<evidence type="ECO:0000256" key="1">
    <source>
        <dbReference type="ARBA" id="ARBA00004651"/>
    </source>
</evidence>
<protein>
    <recommendedName>
        <fullName evidence="7">VTT domain-containing protein</fullName>
    </recommendedName>
</protein>
<keyword evidence="4 6" id="KW-1133">Transmembrane helix</keyword>
<accession>A0A554LNK5</accession>
<organism evidence="8 9">
    <name type="scientific">Candidatus Berkelbacteria bacterium Athens1014_28</name>
    <dbReference type="NCBI Taxonomy" id="2017145"/>
    <lineage>
        <taxon>Bacteria</taxon>
        <taxon>Candidatus Berkelbacteria</taxon>
    </lineage>
</organism>
<dbReference type="EMBL" id="VMGN01000013">
    <property type="protein sequence ID" value="TSC94438.1"/>
    <property type="molecule type" value="Genomic_DNA"/>
</dbReference>
<feature type="domain" description="VTT" evidence="7">
    <location>
        <begin position="35"/>
        <end position="160"/>
    </location>
</feature>